<dbReference type="PANTHER" id="PTHR18945">
    <property type="entry name" value="NEUROTRANSMITTER GATED ION CHANNEL"/>
    <property type="match status" value="1"/>
</dbReference>
<feature type="transmembrane region" description="Helical" evidence="3">
    <location>
        <begin position="148"/>
        <end position="169"/>
    </location>
</feature>
<feature type="transmembrane region" description="Helical" evidence="3">
    <location>
        <begin position="181"/>
        <end position="204"/>
    </location>
</feature>
<evidence type="ECO:0000256" key="3">
    <source>
        <dbReference type="SAM" id="Phobius"/>
    </source>
</evidence>
<dbReference type="InterPro" id="IPR006201">
    <property type="entry name" value="Neur_channel"/>
</dbReference>
<dbReference type="InterPro" id="IPR036734">
    <property type="entry name" value="Neur_chan_lig-bd_sf"/>
</dbReference>
<comment type="subcellular location">
    <subcellularLocation>
        <location evidence="1">Membrane</location>
    </subcellularLocation>
</comment>
<keyword evidence="3" id="KW-0812">Transmembrane</keyword>
<keyword evidence="3" id="KW-1133">Transmembrane helix</keyword>
<dbReference type="InterPro" id="IPR018000">
    <property type="entry name" value="Neurotransmitter_ion_chnl_CS"/>
</dbReference>
<keyword evidence="5" id="KW-1185">Reference proteome</keyword>
<sequence length="311" mass="35057">MPLDVPCNKNINGITSFSGYLYNLSTTASFIKEENFLMGYNCDFNLLYFPFDVHLCYINISLINRSNFKAFFQNISIFSGESAVGPFTASKLKFSKSNETYRTIIQLNFLLTRRYGAYILTTILPVILIGIIGSCSHKFESSDFTNRITIALSCLIVVASLIVAVSAGNSDTTEVRAIDVFFFYYTFRLFLMFACHVLQGFVLWGKSAFEQNPEENDALKSKSTRKTQDIGKILFSEDYVMNNEKGNLDSVKMAWNPPAVPNESNCQKFWEATADNFLLIFGLFLDVVFLGLSGVLVILDRTQTTNNFDAL</sequence>
<dbReference type="GO" id="GO:0016020">
    <property type="term" value="C:membrane"/>
    <property type="evidence" value="ECO:0007669"/>
    <property type="project" value="UniProtKB-SubCell"/>
</dbReference>
<evidence type="ECO:0008006" key="6">
    <source>
        <dbReference type="Google" id="ProtNLM"/>
    </source>
</evidence>
<evidence type="ECO:0000313" key="5">
    <source>
        <dbReference type="Proteomes" id="UP001381693"/>
    </source>
</evidence>
<feature type="transmembrane region" description="Helical" evidence="3">
    <location>
        <begin position="277"/>
        <end position="299"/>
    </location>
</feature>
<evidence type="ECO:0000313" key="4">
    <source>
        <dbReference type="EMBL" id="KAK7082172.1"/>
    </source>
</evidence>
<dbReference type="PROSITE" id="PS00236">
    <property type="entry name" value="NEUROTR_ION_CHANNEL"/>
    <property type="match status" value="1"/>
</dbReference>
<protein>
    <recommendedName>
        <fullName evidence="6">Neurotransmitter-gated ion-channel ligand-binding domain-containing protein</fullName>
    </recommendedName>
</protein>
<comment type="caution">
    <text evidence="4">The sequence shown here is derived from an EMBL/GenBank/DDBJ whole genome shotgun (WGS) entry which is preliminary data.</text>
</comment>
<dbReference type="SUPFAM" id="SSF63712">
    <property type="entry name" value="Nicotinic receptor ligand binding domain-like"/>
    <property type="match status" value="1"/>
</dbReference>
<dbReference type="Proteomes" id="UP001381693">
    <property type="component" value="Unassembled WGS sequence"/>
</dbReference>
<dbReference type="EMBL" id="JAXCGZ010004151">
    <property type="protein sequence ID" value="KAK7082172.1"/>
    <property type="molecule type" value="Genomic_DNA"/>
</dbReference>
<dbReference type="Gene3D" id="1.20.58.390">
    <property type="entry name" value="Neurotransmitter-gated ion-channel transmembrane domain"/>
    <property type="match status" value="1"/>
</dbReference>
<feature type="transmembrane region" description="Helical" evidence="3">
    <location>
        <begin position="115"/>
        <end position="136"/>
    </location>
</feature>
<name>A0AAN8XF31_HALRR</name>
<dbReference type="Gene3D" id="2.70.170.10">
    <property type="entry name" value="Neurotransmitter-gated ion-channel ligand-binding domain"/>
    <property type="match status" value="1"/>
</dbReference>
<evidence type="ECO:0000256" key="1">
    <source>
        <dbReference type="ARBA" id="ARBA00004370"/>
    </source>
</evidence>
<accession>A0AAN8XF31</accession>
<proteinExistence type="predicted"/>
<dbReference type="GO" id="GO:0005230">
    <property type="term" value="F:extracellular ligand-gated monoatomic ion channel activity"/>
    <property type="evidence" value="ECO:0007669"/>
    <property type="project" value="InterPro"/>
</dbReference>
<dbReference type="AlphaFoldDB" id="A0AAN8XF31"/>
<organism evidence="4 5">
    <name type="scientific">Halocaridina rubra</name>
    <name type="common">Hawaiian red shrimp</name>
    <dbReference type="NCBI Taxonomy" id="373956"/>
    <lineage>
        <taxon>Eukaryota</taxon>
        <taxon>Metazoa</taxon>
        <taxon>Ecdysozoa</taxon>
        <taxon>Arthropoda</taxon>
        <taxon>Crustacea</taxon>
        <taxon>Multicrustacea</taxon>
        <taxon>Malacostraca</taxon>
        <taxon>Eumalacostraca</taxon>
        <taxon>Eucarida</taxon>
        <taxon>Decapoda</taxon>
        <taxon>Pleocyemata</taxon>
        <taxon>Caridea</taxon>
        <taxon>Atyoidea</taxon>
        <taxon>Atyidae</taxon>
        <taxon>Halocaridina</taxon>
    </lineage>
</organism>
<dbReference type="InterPro" id="IPR038050">
    <property type="entry name" value="Neuro_actylchol_rec"/>
</dbReference>
<evidence type="ECO:0000256" key="2">
    <source>
        <dbReference type="ARBA" id="ARBA00023136"/>
    </source>
</evidence>
<dbReference type="GO" id="GO:0004888">
    <property type="term" value="F:transmembrane signaling receptor activity"/>
    <property type="evidence" value="ECO:0007669"/>
    <property type="project" value="InterPro"/>
</dbReference>
<keyword evidence="2 3" id="KW-0472">Membrane</keyword>
<reference evidence="4 5" key="1">
    <citation type="submission" date="2023-11" db="EMBL/GenBank/DDBJ databases">
        <title>Halocaridina rubra genome assembly.</title>
        <authorList>
            <person name="Smith C."/>
        </authorList>
    </citation>
    <scope>NUCLEOTIDE SEQUENCE [LARGE SCALE GENOMIC DNA]</scope>
    <source>
        <strain evidence="4">EP-1</strain>
        <tissue evidence="4">Whole</tissue>
    </source>
</reference>
<gene>
    <name evidence="4" type="ORF">SK128_025363</name>
</gene>